<dbReference type="RefSeq" id="WP_214296156.1">
    <property type="nucleotide sequence ID" value="NZ_JAHDYS010000001.1"/>
</dbReference>
<dbReference type="SUPFAM" id="SSF54523">
    <property type="entry name" value="Pili subunits"/>
    <property type="match status" value="1"/>
</dbReference>
<evidence type="ECO:0000313" key="3">
    <source>
        <dbReference type="Proteomes" id="UP000784128"/>
    </source>
</evidence>
<dbReference type="InterPro" id="IPR012902">
    <property type="entry name" value="N_methyl_site"/>
</dbReference>
<feature type="transmembrane region" description="Helical" evidence="1">
    <location>
        <begin position="12"/>
        <end position="37"/>
    </location>
</feature>
<protein>
    <submittedName>
        <fullName evidence="2">Prepilin-type N-terminal cleavage/methylation domain-containing protein</fullName>
    </submittedName>
</protein>
<gene>
    <name evidence="2" type="ORF">KJB30_01530</name>
</gene>
<proteinExistence type="predicted"/>
<sequence>MTTLKNVITKGGFALTELIVVIAIIGILLGIVSLNFFDWQRKTQIEKQTRELFTDINTARTESIFRKTRHRITFQPNSYVFKRYSSDNENSAAGTVISSRSFSYQLSRGAGGDISDNSLEFDGRGFLIWTNSSSSNLTLRVNPVSSGAAFDCIVIHTVRTNMGKMENGSCNAK</sequence>
<dbReference type="Gene3D" id="3.30.700.10">
    <property type="entry name" value="Glycoprotein, Type 4 Pilin"/>
    <property type="match status" value="1"/>
</dbReference>
<evidence type="ECO:0000313" key="2">
    <source>
        <dbReference type="EMBL" id="MBT1070456.1"/>
    </source>
</evidence>
<name>A0ABS5U456_9BACT</name>
<keyword evidence="1" id="KW-0472">Membrane</keyword>
<accession>A0ABS5U456</accession>
<dbReference type="Proteomes" id="UP000784128">
    <property type="component" value="Unassembled WGS sequence"/>
</dbReference>
<keyword evidence="1" id="KW-1133">Transmembrane helix</keyword>
<organism evidence="2 3">
    <name type="scientific">Pelotalea chapellei</name>
    <dbReference type="NCBI Taxonomy" id="44671"/>
    <lineage>
        <taxon>Bacteria</taxon>
        <taxon>Pseudomonadati</taxon>
        <taxon>Thermodesulfobacteriota</taxon>
        <taxon>Desulfuromonadia</taxon>
        <taxon>Geobacterales</taxon>
        <taxon>Geobacteraceae</taxon>
        <taxon>Pelotalea</taxon>
    </lineage>
</organism>
<keyword evidence="3" id="KW-1185">Reference proteome</keyword>
<dbReference type="InterPro" id="IPR045584">
    <property type="entry name" value="Pilin-like"/>
</dbReference>
<dbReference type="EMBL" id="JAHDYS010000001">
    <property type="protein sequence ID" value="MBT1070456.1"/>
    <property type="molecule type" value="Genomic_DNA"/>
</dbReference>
<reference evidence="2 3" key="1">
    <citation type="submission" date="2021-05" db="EMBL/GenBank/DDBJ databases">
        <title>The draft genome of Geobacter chapellei DSM 13688.</title>
        <authorList>
            <person name="Xu Z."/>
            <person name="Masuda Y."/>
            <person name="Itoh H."/>
            <person name="Senoo K."/>
        </authorList>
    </citation>
    <scope>NUCLEOTIDE SEQUENCE [LARGE SCALE GENOMIC DNA]</scope>
    <source>
        <strain evidence="2 3">DSM 13688</strain>
    </source>
</reference>
<evidence type="ECO:0000256" key="1">
    <source>
        <dbReference type="SAM" id="Phobius"/>
    </source>
</evidence>
<keyword evidence="1" id="KW-0812">Transmembrane</keyword>
<dbReference type="NCBIfam" id="TIGR02532">
    <property type="entry name" value="IV_pilin_GFxxxE"/>
    <property type="match status" value="1"/>
</dbReference>
<dbReference type="Pfam" id="PF07963">
    <property type="entry name" value="N_methyl"/>
    <property type="match status" value="1"/>
</dbReference>
<comment type="caution">
    <text evidence="2">The sequence shown here is derived from an EMBL/GenBank/DDBJ whole genome shotgun (WGS) entry which is preliminary data.</text>
</comment>